<dbReference type="SUPFAM" id="SSF51735">
    <property type="entry name" value="NAD(P)-binding Rossmann-fold domains"/>
    <property type="match status" value="1"/>
</dbReference>
<dbReference type="InterPro" id="IPR051203">
    <property type="entry name" value="Polysaccharide_Synthase-Rel"/>
</dbReference>
<feature type="domain" description="Polysaccharide biosynthesis protein CapD-like" evidence="2">
    <location>
        <begin position="83"/>
        <end position="352"/>
    </location>
</feature>
<dbReference type="Pfam" id="PF02719">
    <property type="entry name" value="Polysacc_synt_2"/>
    <property type="match status" value="1"/>
</dbReference>
<sequence>MNWVARFARHSAASTELYGLNRRAEQLLEFRPRLRKTRYTYEVSVLVDTLQSLTQVDWYKFLARPRLPGPTASALDSIADRSIFITGAGGSIGSQLSLRIARLRPRKLTLLDISEQALYRLRASFESEMPGNRVSFLLGSVADSQLLDEAFSFTAPDLIIHAAAHKHLTLVEEHVLAAIANNTLATNTLLQLAAKHKIARTILLSTDKAVSPTSVMGATKHAAELDTLCHGGIVVRLANVLASEGSVAPIFMRQIAAGQPITITDSETRRYFLTGEEAVDVLLTASTEAPHSATVVPAISKSQSILDLAHFLAGHSTIHRPLNIRYIGLGVGEKQHEALWSLDEEAFSESFHGSLRVITNQRPIHRASEMRAKLELLRIAVNSRKLPQAVAYLQSIVPDYTPSDTVRRQVLEYSGADLR</sequence>
<accession>E6PZZ1</accession>
<organism evidence="3">
    <name type="scientific">mine drainage metagenome</name>
    <dbReference type="NCBI Taxonomy" id="410659"/>
    <lineage>
        <taxon>unclassified sequences</taxon>
        <taxon>metagenomes</taxon>
        <taxon>ecological metagenomes</taxon>
    </lineage>
</organism>
<comment type="similarity">
    <text evidence="1">Belongs to the polysaccharide synthase family.</text>
</comment>
<evidence type="ECO:0000256" key="1">
    <source>
        <dbReference type="ARBA" id="ARBA00007430"/>
    </source>
</evidence>
<dbReference type="InterPro" id="IPR036291">
    <property type="entry name" value="NAD(P)-bd_dom_sf"/>
</dbReference>
<comment type="caution">
    <text evidence="3">The sequence shown here is derived from an EMBL/GenBank/DDBJ whole genome shotgun (WGS) entry which is preliminary data.</text>
</comment>
<evidence type="ECO:0000259" key="2">
    <source>
        <dbReference type="Pfam" id="PF02719"/>
    </source>
</evidence>
<dbReference type="EMBL" id="CABN01000145">
    <property type="protein sequence ID" value="CBI00500.1"/>
    <property type="molecule type" value="Genomic_DNA"/>
</dbReference>
<name>E6PZZ1_9ZZZZ</name>
<dbReference type="InterPro" id="IPR003869">
    <property type="entry name" value="Polysac_CapD-like"/>
</dbReference>
<proteinExistence type="inferred from homology"/>
<dbReference type="Gene3D" id="3.40.50.720">
    <property type="entry name" value="NAD(P)-binding Rossmann-like Domain"/>
    <property type="match status" value="1"/>
</dbReference>
<dbReference type="PANTHER" id="PTHR43318">
    <property type="entry name" value="UDP-N-ACETYLGLUCOSAMINE 4,6-DEHYDRATASE"/>
    <property type="match status" value="1"/>
</dbReference>
<reference evidence="3" key="1">
    <citation type="submission" date="2009-10" db="EMBL/GenBank/DDBJ databases">
        <title>Diversity of trophic interactions inside an arsenic-rich microbial ecosystem.</title>
        <authorList>
            <person name="Bertin P.N."/>
            <person name="Heinrich-Salmeron A."/>
            <person name="Pelletier E."/>
            <person name="Goulhen-Chollet F."/>
            <person name="Arsene-Ploetze F."/>
            <person name="Gallien S."/>
            <person name="Calteau A."/>
            <person name="Vallenet D."/>
            <person name="Casiot C."/>
            <person name="Chane-Woon-Ming B."/>
            <person name="Giloteaux L."/>
            <person name="Barakat M."/>
            <person name="Bonnefoy V."/>
            <person name="Bruneel O."/>
            <person name="Chandler M."/>
            <person name="Cleiss J."/>
            <person name="Duran R."/>
            <person name="Elbaz-Poulichet F."/>
            <person name="Fonknechten N."/>
            <person name="Lauga B."/>
            <person name="Mornico D."/>
            <person name="Ortet P."/>
            <person name="Schaeffer C."/>
            <person name="Siguier P."/>
            <person name="Alexander Thil Smith A."/>
            <person name="Van Dorsselaer A."/>
            <person name="Weissenbach J."/>
            <person name="Medigue C."/>
            <person name="Le Paslier D."/>
        </authorList>
    </citation>
    <scope>NUCLEOTIDE SEQUENCE</scope>
</reference>
<gene>
    <name evidence="3" type="ORF">CARN3_0038</name>
</gene>
<dbReference type="AlphaFoldDB" id="E6PZZ1"/>
<dbReference type="PANTHER" id="PTHR43318:SF1">
    <property type="entry name" value="POLYSACCHARIDE BIOSYNTHESIS PROTEIN EPSC-RELATED"/>
    <property type="match status" value="1"/>
</dbReference>
<protein>
    <recommendedName>
        <fullName evidence="2">Polysaccharide biosynthesis protein CapD-like domain-containing protein</fullName>
    </recommendedName>
</protein>
<evidence type="ECO:0000313" key="3">
    <source>
        <dbReference type="EMBL" id="CBI00500.1"/>
    </source>
</evidence>